<gene>
    <name evidence="3" type="ORF">GCM10010994_22840</name>
</gene>
<dbReference type="PANTHER" id="PTHR31528">
    <property type="entry name" value="4-AMINO-5-HYDROXYMETHYL-2-METHYLPYRIMIDINE PHOSPHATE SYNTHASE THI11-RELATED"/>
    <property type="match status" value="1"/>
</dbReference>
<proteinExistence type="predicted"/>
<sequence length="332" mass="36086">MIRWLGGIWAGIAFLLGAGAALAADKVTFGTNWLAQAEHGGFYQAVADGTYAKYGLEVTIVPGGPQSNNRMMLAAGRLDFYMGGNLLQPFSAVAENIPVVVVAAIFQKDPQAILSRPGQGLDTWQDLKKARLFVAREGLVSYFQWMKGAFGFREDMTRPYTFNVAPFLADPQSAMEGYITSEPLAVEKQGGFRPNVFLLADYGFDTYSTTIETRTDVVAGKADLVQRFVNASIIGWYNYLYGDPAAANALIKTANPDMTDEQLAFSLAKMKEYGIVDSGDALKLGIGAMTDARIKHFFELAVKSGLADAGLAYTRSYTLAFVNKGVGLDLRR</sequence>
<evidence type="ECO:0000259" key="2">
    <source>
        <dbReference type="Pfam" id="PF09084"/>
    </source>
</evidence>
<dbReference type="InterPro" id="IPR015168">
    <property type="entry name" value="SsuA/THI5"/>
</dbReference>
<feature type="domain" description="SsuA/THI5-like" evidence="2">
    <location>
        <begin position="37"/>
        <end position="247"/>
    </location>
</feature>
<dbReference type="EMBL" id="BMGG01000004">
    <property type="protein sequence ID" value="GGC63708.1"/>
    <property type="molecule type" value="Genomic_DNA"/>
</dbReference>
<evidence type="ECO:0000256" key="1">
    <source>
        <dbReference type="SAM" id="SignalP"/>
    </source>
</evidence>
<feature type="chain" id="PRO_5037366728" evidence="1">
    <location>
        <begin position="24"/>
        <end position="332"/>
    </location>
</feature>
<dbReference type="Pfam" id="PF09084">
    <property type="entry name" value="NMT1"/>
    <property type="match status" value="1"/>
</dbReference>
<dbReference type="PANTHER" id="PTHR31528:SF3">
    <property type="entry name" value="THIAMINE BIOSYNTHESIS PROTEIN HI_0357-RELATED"/>
    <property type="match status" value="1"/>
</dbReference>
<dbReference type="Proteomes" id="UP000637002">
    <property type="component" value="Unassembled WGS sequence"/>
</dbReference>
<protein>
    <submittedName>
        <fullName evidence="3">ABC transporter substrate-binding protein</fullName>
    </submittedName>
</protein>
<keyword evidence="1" id="KW-0732">Signal</keyword>
<reference evidence="3" key="1">
    <citation type="journal article" date="2014" name="Int. J. Syst. Evol. Microbiol.">
        <title>Complete genome sequence of Corynebacterium casei LMG S-19264T (=DSM 44701T), isolated from a smear-ripened cheese.</title>
        <authorList>
            <consortium name="US DOE Joint Genome Institute (JGI-PGF)"/>
            <person name="Walter F."/>
            <person name="Albersmeier A."/>
            <person name="Kalinowski J."/>
            <person name="Ruckert C."/>
        </authorList>
    </citation>
    <scope>NUCLEOTIDE SEQUENCE</scope>
    <source>
        <strain evidence="3">CGMCC 1.12919</strain>
    </source>
</reference>
<dbReference type="Gene3D" id="3.40.190.10">
    <property type="entry name" value="Periplasmic binding protein-like II"/>
    <property type="match status" value="2"/>
</dbReference>
<evidence type="ECO:0000313" key="3">
    <source>
        <dbReference type="EMBL" id="GGC63708.1"/>
    </source>
</evidence>
<name>A0A916U934_9HYPH</name>
<keyword evidence="4" id="KW-1185">Reference proteome</keyword>
<dbReference type="RefSeq" id="WP_188609302.1">
    <property type="nucleotide sequence ID" value="NZ_BMGG01000004.1"/>
</dbReference>
<dbReference type="InterPro" id="IPR027939">
    <property type="entry name" value="NMT1/THI5"/>
</dbReference>
<dbReference type="GO" id="GO:0009228">
    <property type="term" value="P:thiamine biosynthetic process"/>
    <property type="evidence" value="ECO:0007669"/>
    <property type="project" value="InterPro"/>
</dbReference>
<organism evidence="3 4">
    <name type="scientific">Chelatococcus reniformis</name>
    <dbReference type="NCBI Taxonomy" id="1494448"/>
    <lineage>
        <taxon>Bacteria</taxon>
        <taxon>Pseudomonadati</taxon>
        <taxon>Pseudomonadota</taxon>
        <taxon>Alphaproteobacteria</taxon>
        <taxon>Hyphomicrobiales</taxon>
        <taxon>Chelatococcaceae</taxon>
        <taxon>Chelatococcus</taxon>
    </lineage>
</organism>
<dbReference type="SUPFAM" id="SSF53850">
    <property type="entry name" value="Periplasmic binding protein-like II"/>
    <property type="match status" value="1"/>
</dbReference>
<reference evidence="3" key="2">
    <citation type="submission" date="2020-09" db="EMBL/GenBank/DDBJ databases">
        <authorList>
            <person name="Sun Q."/>
            <person name="Zhou Y."/>
        </authorList>
    </citation>
    <scope>NUCLEOTIDE SEQUENCE</scope>
    <source>
        <strain evidence="3">CGMCC 1.12919</strain>
    </source>
</reference>
<evidence type="ECO:0000313" key="4">
    <source>
        <dbReference type="Proteomes" id="UP000637002"/>
    </source>
</evidence>
<feature type="signal peptide" evidence="1">
    <location>
        <begin position="1"/>
        <end position="23"/>
    </location>
</feature>
<comment type="caution">
    <text evidence="3">The sequence shown here is derived from an EMBL/GenBank/DDBJ whole genome shotgun (WGS) entry which is preliminary data.</text>
</comment>
<accession>A0A916U934</accession>
<dbReference type="AlphaFoldDB" id="A0A916U934"/>